<organism evidence="2 3">
    <name type="scientific">Botryobasidium botryosum (strain FD-172 SS1)</name>
    <dbReference type="NCBI Taxonomy" id="930990"/>
    <lineage>
        <taxon>Eukaryota</taxon>
        <taxon>Fungi</taxon>
        <taxon>Dikarya</taxon>
        <taxon>Basidiomycota</taxon>
        <taxon>Agaricomycotina</taxon>
        <taxon>Agaricomycetes</taxon>
        <taxon>Cantharellales</taxon>
        <taxon>Botryobasidiaceae</taxon>
        <taxon>Botryobasidium</taxon>
    </lineage>
</organism>
<protein>
    <submittedName>
        <fullName evidence="2">Uncharacterized protein</fullName>
    </submittedName>
</protein>
<feature type="compositionally biased region" description="Polar residues" evidence="1">
    <location>
        <begin position="147"/>
        <end position="169"/>
    </location>
</feature>
<feature type="compositionally biased region" description="Polar residues" evidence="1">
    <location>
        <begin position="191"/>
        <end position="208"/>
    </location>
</feature>
<feature type="compositionally biased region" description="Basic residues" evidence="1">
    <location>
        <begin position="88"/>
        <end position="105"/>
    </location>
</feature>
<dbReference type="STRING" id="930990.A0A067MCB7"/>
<feature type="compositionally biased region" description="Acidic residues" evidence="1">
    <location>
        <begin position="110"/>
        <end position="122"/>
    </location>
</feature>
<dbReference type="Proteomes" id="UP000027195">
    <property type="component" value="Unassembled WGS sequence"/>
</dbReference>
<evidence type="ECO:0000313" key="2">
    <source>
        <dbReference type="EMBL" id="KDQ13383.1"/>
    </source>
</evidence>
<reference evidence="3" key="1">
    <citation type="journal article" date="2014" name="Proc. Natl. Acad. Sci. U.S.A.">
        <title>Extensive sampling of basidiomycete genomes demonstrates inadequacy of the white-rot/brown-rot paradigm for wood decay fungi.</title>
        <authorList>
            <person name="Riley R."/>
            <person name="Salamov A.A."/>
            <person name="Brown D.W."/>
            <person name="Nagy L.G."/>
            <person name="Floudas D."/>
            <person name="Held B.W."/>
            <person name="Levasseur A."/>
            <person name="Lombard V."/>
            <person name="Morin E."/>
            <person name="Otillar R."/>
            <person name="Lindquist E.A."/>
            <person name="Sun H."/>
            <person name="LaButti K.M."/>
            <person name="Schmutz J."/>
            <person name="Jabbour D."/>
            <person name="Luo H."/>
            <person name="Baker S.E."/>
            <person name="Pisabarro A.G."/>
            <person name="Walton J.D."/>
            <person name="Blanchette R.A."/>
            <person name="Henrissat B."/>
            <person name="Martin F."/>
            <person name="Cullen D."/>
            <person name="Hibbett D.S."/>
            <person name="Grigoriev I.V."/>
        </authorList>
    </citation>
    <scope>NUCLEOTIDE SEQUENCE [LARGE SCALE GENOMIC DNA]</scope>
    <source>
        <strain evidence="3">FD-172 SS1</strain>
    </source>
</reference>
<evidence type="ECO:0000313" key="3">
    <source>
        <dbReference type="Proteomes" id="UP000027195"/>
    </source>
</evidence>
<feature type="compositionally biased region" description="Polar residues" evidence="1">
    <location>
        <begin position="253"/>
        <end position="266"/>
    </location>
</feature>
<gene>
    <name evidence="2" type="ORF">BOTBODRAFT_175688</name>
</gene>
<keyword evidence="3" id="KW-1185">Reference proteome</keyword>
<feature type="region of interest" description="Disordered" evidence="1">
    <location>
        <begin position="51"/>
        <end position="280"/>
    </location>
</feature>
<name>A0A067MCB7_BOTB1</name>
<proteinExistence type="predicted"/>
<sequence>MSPSSPEYQQIPLVIDENGRTLRTVKGVVDLQMPDAPAELAPVAETKAVVEDLPLDSVKSARKNHKGKEKALPTEATPEPLAKESKALRKNQKAMARRKASKKTPKVLADDVDVTESDEEGELINLPSPTPSDDDDNADNGDLNLPSNTQQLAQSSRSHGTKKTLSSSQYGGGPRGNGNHVATDPFGNAPRTVQQNQFEVITQAQSHQPPALISAKERGRTPAAQTGYPPRNTHTFGSSQPASRPLIDPYRYNLSQSSIWSDNHSNPPRPSGTDPAAFGTPYMSTLAAGLESSTASLQGTLSPPSVRPQSALGDYWESKLRWDALEILAPKCAS</sequence>
<dbReference type="HOGENOM" id="CLU_059572_0_0_1"/>
<dbReference type="AlphaFoldDB" id="A0A067MCB7"/>
<evidence type="ECO:0000256" key="1">
    <source>
        <dbReference type="SAM" id="MobiDB-lite"/>
    </source>
</evidence>
<dbReference type="EMBL" id="KL198044">
    <property type="protein sequence ID" value="KDQ13383.1"/>
    <property type="molecule type" value="Genomic_DNA"/>
</dbReference>
<dbReference type="InParanoid" id="A0A067MCB7"/>
<feature type="compositionally biased region" description="Polar residues" evidence="1">
    <location>
        <begin position="232"/>
        <end position="242"/>
    </location>
</feature>
<accession>A0A067MCB7</accession>